<dbReference type="InParanoid" id="B9RYJ9"/>
<dbReference type="EMBL" id="EQ973830">
    <property type="protein sequence ID" value="EEF43708.1"/>
    <property type="molecule type" value="Genomic_DNA"/>
</dbReference>
<gene>
    <name evidence="1" type="ORF">RCOM_0813740</name>
</gene>
<dbReference type="Proteomes" id="UP000008311">
    <property type="component" value="Unassembled WGS sequence"/>
</dbReference>
<accession>B9RYJ9</accession>
<keyword evidence="2" id="KW-1185">Reference proteome</keyword>
<name>B9RYJ9_RICCO</name>
<evidence type="ECO:0000313" key="2">
    <source>
        <dbReference type="Proteomes" id="UP000008311"/>
    </source>
</evidence>
<proteinExistence type="predicted"/>
<sequence length="58" mass="6956">MWAGQVETQSRHTRSWRRKRTLWDVVSCVKGCIDWWMEKISFSIQHKLQKGDMGWSSS</sequence>
<organism evidence="1 2">
    <name type="scientific">Ricinus communis</name>
    <name type="common">Castor bean</name>
    <dbReference type="NCBI Taxonomy" id="3988"/>
    <lineage>
        <taxon>Eukaryota</taxon>
        <taxon>Viridiplantae</taxon>
        <taxon>Streptophyta</taxon>
        <taxon>Embryophyta</taxon>
        <taxon>Tracheophyta</taxon>
        <taxon>Spermatophyta</taxon>
        <taxon>Magnoliopsida</taxon>
        <taxon>eudicotyledons</taxon>
        <taxon>Gunneridae</taxon>
        <taxon>Pentapetalae</taxon>
        <taxon>rosids</taxon>
        <taxon>fabids</taxon>
        <taxon>Malpighiales</taxon>
        <taxon>Euphorbiaceae</taxon>
        <taxon>Acalyphoideae</taxon>
        <taxon>Acalypheae</taxon>
        <taxon>Ricinus</taxon>
    </lineage>
</organism>
<evidence type="ECO:0000313" key="1">
    <source>
        <dbReference type="EMBL" id="EEF43708.1"/>
    </source>
</evidence>
<dbReference type="AlphaFoldDB" id="B9RYJ9"/>
<protein>
    <submittedName>
        <fullName evidence="1">Uncharacterized protein</fullName>
    </submittedName>
</protein>
<reference evidence="2" key="1">
    <citation type="journal article" date="2010" name="Nat. Biotechnol.">
        <title>Draft genome sequence of the oilseed species Ricinus communis.</title>
        <authorList>
            <person name="Chan A.P."/>
            <person name="Crabtree J."/>
            <person name="Zhao Q."/>
            <person name="Lorenzi H."/>
            <person name="Orvis J."/>
            <person name="Puiu D."/>
            <person name="Melake-Berhan A."/>
            <person name="Jones K.M."/>
            <person name="Redman J."/>
            <person name="Chen G."/>
            <person name="Cahoon E.B."/>
            <person name="Gedil M."/>
            <person name="Stanke M."/>
            <person name="Haas B.J."/>
            <person name="Wortman J.R."/>
            <person name="Fraser-Liggett C.M."/>
            <person name="Ravel J."/>
            <person name="Rabinowicz P.D."/>
        </authorList>
    </citation>
    <scope>NUCLEOTIDE SEQUENCE [LARGE SCALE GENOMIC DNA]</scope>
    <source>
        <strain evidence="2">cv. Hale</strain>
    </source>
</reference>